<dbReference type="GO" id="GO:0006082">
    <property type="term" value="P:organic acid metabolic process"/>
    <property type="evidence" value="ECO:0007669"/>
    <property type="project" value="TreeGrafter"/>
</dbReference>
<dbReference type="SUPFAM" id="SSF48264">
    <property type="entry name" value="Cytochrome P450"/>
    <property type="match status" value="1"/>
</dbReference>
<keyword evidence="7 10" id="KW-0503">Monooxygenase</keyword>
<evidence type="ECO:0000256" key="6">
    <source>
        <dbReference type="ARBA" id="ARBA00023004"/>
    </source>
</evidence>
<dbReference type="PANTHER" id="PTHR24300">
    <property type="entry name" value="CYTOCHROME P450 508A4-RELATED"/>
    <property type="match status" value="1"/>
</dbReference>
<dbReference type="GO" id="GO:0005506">
    <property type="term" value="F:iron ion binding"/>
    <property type="evidence" value="ECO:0007669"/>
    <property type="project" value="InterPro"/>
</dbReference>
<evidence type="ECO:0000256" key="10">
    <source>
        <dbReference type="RuleBase" id="RU000461"/>
    </source>
</evidence>
<accession>A0A8S3ZLY5</accession>
<reference evidence="11" key="1">
    <citation type="submission" date="2021-04" db="EMBL/GenBank/DDBJ databases">
        <authorList>
            <consortium name="Molecular Ecology Group"/>
        </authorList>
    </citation>
    <scope>NUCLEOTIDE SEQUENCE</scope>
</reference>
<dbReference type="GO" id="GO:0008395">
    <property type="term" value="F:steroid hydroxylase activity"/>
    <property type="evidence" value="ECO:0007669"/>
    <property type="project" value="TreeGrafter"/>
</dbReference>
<dbReference type="PRINTS" id="PR01686">
    <property type="entry name" value="EP450ICYP2D"/>
</dbReference>
<keyword evidence="5 10" id="KW-0560">Oxidoreductase</keyword>
<evidence type="ECO:0000256" key="9">
    <source>
        <dbReference type="PIRSR" id="PIRSR602401-1"/>
    </source>
</evidence>
<dbReference type="InterPro" id="IPR036396">
    <property type="entry name" value="Cyt_P450_sf"/>
</dbReference>
<evidence type="ECO:0000313" key="11">
    <source>
        <dbReference type="EMBL" id="CAG5128740.1"/>
    </source>
</evidence>
<dbReference type="InterPro" id="IPR050182">
    <property type="entry name" value="Cytochrome_P450_fam2"/>
</dbReference>
<dbReference type="InterPro" id="IPR001128">
    <property type="entry name" value="Cyt_P450"/>
</dbReference>
<dbReference type="AlphaFoldDB" id="A0A8S3ZLY5"/>
<gene>
    <name evidence="11" type="ORF">CUNI_LOCUS14298</name>
</gene>
<evidence type="ECO:0000256" key="4">
    <source>
        <dbReference type="ARBA" id="ARBA00022723"/>
    </source>
</evidence>
<dbReference type="GO" id="GO:0005737">
    <property type="term" value="C:cytoplasm"/>
    <property type="evidence" value="ECO:0007669"/>
    <property type="project" value="TreeGrafter"/>
</dbReference>
<evidence type="ECO:0000256" key="1">
    <source>
        <dbReference type="ARBA" id="ARBA00001971"/>
    </source>
</evidence>
<proteinExistence type="inferred from homology"/>
<dbReference type="GO" id="GO:0016712">
    <property type="term" value="F:oxidoreductase activity, acting on paired donors, with incorporation or reduction of molecular oxygen, reduced flavin or flavoprotein as one donor, and incorporation of one atom of oxygen"/>
    <property type="evidence" value="ECO:0007669"/>
    <property type="project" value="InterPro"/>
</dbReference>
<keyword evidence="9 10" id="KW-0349">Heme</keyword>
<dbReference type="GO" id="GO:0016020">
    <property type="term" value="C:membrane"/>
    <property type="evidence" value="ECO:0007669"/>
    <property type="project" value="UniProtKB-SubCell"/>
</dbReference>
<organism evidence="11 12">
    <name type="scientific">Candidula unifasciata</name>
    <dbReference type="NCBI Taxonomy" id="100452"/>
    <lineage>
        <taxon>Eukaryota</taxon>
        <taxon>Metazoa</taxon>
        <taxon>Spiralia</taxon>
        <taxon>Lophotrochozoa</taxon>
        <taxon>Mollusca</taxon>
        <taxon>Gastropoda</taxon>
        <taxon>Heterobranchia</taxon>
        <taxon>Euthyneura</taxon>
        <taxon>Panpulmonata</taxon>
        <taxon>Eupulmonata</taxon>
        <taxon>Stylommatophora</taxon>
        <taxon>Helicina</taxon>
        <taxon>Helicoidea</taxon>
        <taxon>Geomitridae</taxon>
        <taxon>Candidula</taxon>
    </lineage>
</organism>
<evidence type="ECO:0000256" key="5">
    <source>
        <dbReference type="ARBA" id="ARBA00023002"/>
    </source>
</evidence>
<dbReference type="EMBL" id="CAJHNH020003199">
    <property type="protein sequence ID" value="CAG5128740.1"/>
    <property type="molecule type" value="Genomic_DNA"/>
</dbReference>
<keyword evidence="8" id="KW-0472">Membrane</keyword>
<evidence type="ECO:0000256" key="3">
    <source>
        <dbReference type="ARBA" id="ARBA00010617"/>
    </source>
</evidence>
<comment type="caution">
    <text evidence="11">The sequence shown here is derived from an EMBL/GenBank/DDBJ whole genome shotgun (WGS) entry which is preliminary data.</text>
</comment>
<keyword evidence="12" id="KW-1185">Reference proteome</keyword>
<dbReference type="Proteomes" id="UP000678393">
    <property type="component" value="Unassembled WGS sequence"/>
</dbReference>
<comment type="similarity">
    <text evidence="3 10">Belongs to the cytochrome P450 family.</text>
</comment>
<keyword evidence="4 9" id="KW-0479">Metal-binding</keyword>
<sequence length="494" mass="56127">MEFLLLIASIILTGLYLWLRRPDPNLPPFPKRPLPLVGNLFHLADDSRPLFKRWRKQFGDIFSLNMGGTLVVVLNGFDVMKEAFVKKADAFSDRTPVFFDAATGIPEKGVAFSSGPEWKEQRSVALTILRKFGMGKNILVDKIQDVVSAYVDYLASQKGQPTDIRTMTNISTCNVICAIIIGHKFEFNDKEFQKLIAHLNSTALDQKNVSLINYISWLKYLPGDLFFAKKITLNVQVVLSLLKKFVAANRRTVVDFNDAGNFIEAYLAERNKKVQAGVSTYMDDENLLKTIHELFGAGTETTSTTIIWCVLYMINYPEMQEKVYAEIMEEVGSSRLPNMQDKTKLPYLNAVIMETQRLASIVPLSLLHLCSENVTLKGYTIPKGTWIIPNLDSVLHDKAIWGKDAMSFKPERFLDSTGKVQDREELIPFGIGRRVCLGEALANMELFLFLSNMFQRFQFLPKDKTPPSCNVYRFGLTCAPYPFEVRILPRKQQE</sequence>
<keyword evidence="6 9" id="KW-0408">Iron</keyword>
<comment type="subcellular location">
    <subcellularLocation>
        <location evidence="2">Membrane</location>
    </subcellularLocation>
</comment>
<comment type="cofactor">
    <cofactor evidence="1 9">
        <name>heme</name>
        <dbReference type="ChEBI" id="CHEBI:30413"/>
    </cofactor>
</comment>
<dbReference type="PANTHER" id="PTHR24300:SF403">
    <property type="entry name" value="CYTOCHROME P450 306A1"/>
    <property type="match status" value="1"/>
</dbReference>
<dbReference type="InterPro" id="IPR002401">
    <property type="entry name" value="Cyt_P450_E_grp-I"/>
</dbReference>
<evidence type="ECO:0000256" key="8">
    <source>
        <dbReference type="ARBA" id="ARBA00023136"/>
    </source>
</evidence>
<evidence type="ECO:0000313" key="12">
    <source>
        <dbReference type="Proteomes" id="UP000678393"/>
    </source>
</evidence>
<dbReference type="Gene3D" id="1.10.630.10">
    <property type="entry name" value="Cytochrome P450"/>
    <property type="match status" value="1"/>
</dbReference>
<dbReference type="PRINTS" id="PR00463">
    <property type="entry name" value="EP450I"/>
</dbReference>
<dbReference type="Pfam" id="PF00067">
    <property type="entry name" value="p450"/>
    <property type="match status" value="1"/>
</dbReference>
<protein>
    <recommendedName>
        <fullName evidence="13">Cytochrome P450</fullName>
    </recommendedName>
</protein>
<evidence type="ECO:0008006" key="13">
    <source>
        <dbReference type="Google" id="ProtNLM"/>
    </source>
</evidence>
<dbReference type="PROSITE" id="PS00086">
    <property type="entry name" value="CYTOCHROME_P450"/>
    <property type="match status" value="1"/>
</dbReference>
<dbReference type="GO" id="GO:0020037">
    <property type="term" value="F:heme binding"/>
    <property type="evidence" value="ECO:0007669"/>
    <property type="project" value="InterPro"/>
</dbReference>
<dbReference type="InterPro" id="IPR017972">
    <property type="entry name" value="Cyt_P450_CS"/>
</dbReference>
<evidence type="ECO:0000256" key="2">
    <source>
        <dbReference type="ARBA" id="ARBA00004370"/>
    </source>
</evidence>
<dbReference type="FunFam" id="1.10.630.10:FF:000036">
    <property type="entry name" value="CYtochrome P450 family"/>
    <property type="match status" value="1"/>
</dbReference>
<evidence type="ECO:0000256" key="7">
    <source>
        <dbReference type="ARBA" id="ARBA00023033"/>
    </source>
</evidence>
<dbReference type="PRINTS" id="PR00385">
    <property type="entry name" value="P450"/>
</dbReference>
<dbReference type="OrthoDB" id="1844152at2759"/>
<name>A0A8S3ZLY5_9EUPU</name>
<dbReference type="GO" id="GO:0006805">
    <property type="term" value="P:xenobiotic metabolic process"/>
    <property type="evidence" value="ECO:0007669"/>
    <property type="project" value="TreeGrafter"/>
</dbReference>
<feature type="binding site" description="axial binding residue" evidence="9">
    <location>
        <position position="436"/>
    </location>
    <ligand>
        <name>heme</name>
        <dbReference type="ChEBI" id="CHEBI:30413"/>
    </ligand>
    <ligandPart>
        <name>Fe</name>
        <dbReference type="ChEBI" id="CHEBI:18248"/>
    </ligandPart>
</feature>
<dbReference type="InterPro" id="IPR008069">
    <property type="entry name" value="Cyt_P450_E_grp-I_CYP2D-like"/>
</dbReference>